<dbReference type="GO" id="GO:0008270">
    <property type="term" value="F:zinc ion binding"/>
    <property type="evidence" value="ECO:0007669"/>
    <property type="project" value="UniProtKB-KW"/>
</dbReference>
<reference evidence="18" key="1">
    <citation type="submission" date="2017-05" db="EMBL/GenBank/DDBJ databases">
        <title>Genomic diversity and evolutionary dynamics of human papillomaviruses (HPV) in oral cavity.</title>
        <authorList>
            <person name="Chen Z."/>
            <person name="Wong B."/>
            <person name="Ho W."/>
            <person name="Chan P."/>
        </authorList>
    </citation>
    <scope>NUCLEOTIDE SEQUENCE</scope>
    <source>
        <strain evidence="18">TG550</strain>
    </source>
</reference>
<organism evidence="18">
    <name type="scientific">Human papillomavirus</name>
    <dbReference type="NCBI Taxonomy" id="10566"/>
    <lineage>
        <taxon>Viruses</taxon>
        <taxon>Monodnaviria</taxon>
        <taxon>Shotokuvirae</taxon>
        <taxon>Cossaviricota</taxon>
        <taxon>Papovaviricetes</taxon>
        <taxon>Zurhausenvirales</taxon>
        <taxon>Papillomaviridae</taxon>
    </lineage>
</organism>
<keyword evidence="11 16" id="KW-0010">Activator</keyword>
<dbReference type="GO" id="GO:0039502">
    <property type="term" value="P:symbiont-mediated suppression of host type I interferon-mediated signaling pathway"/>
    <property type="evidence" value="ECO:0007669"/>
    <property type="project" value="UniProtKB-UniRule"/>
</dbReference>
<evidence type="ECO:0000256" key="5">
    <source>
        <dbReference type="ARBA" id="ARBA00022632"/>
    </source>
</evidence>
<dbReference type="GO" id="GO:0006355">
    <property type="term" value="P:regulation of DNA-templated transcription"/>
    <property type="evidence" value="ECO:0007669"/>
    <property type="project" value="UniProtKB-UniRule"/>
</dbReference>
<dbReference type="GO" id="GO:0003677">
    <property type="term" value="F:DNA binding"/>
    <property type="evidence" value="ECO:0007669"/>
    <property type="project" value="UniProtKB-UniRule"/>
</dbReference>
<dbReference type="InterPro" id="IPR038575">
    <property type="entry name" value="E6_sf"/>
</dbReference>
<keyword evidence="13 16" id="KW-1035">Host cytoplasm</keyword>
<evidence type="ECO:0000256" key="2">
    <source>
        <dbReference type="ARBA" id="ARBA00022518"/>
    </source>
</evidence>
<keyword evidence="12 16" id="KW-0804">Transcription</keyword>
<feature type="zinc finger region" evidence="16">
    <location>
        <begin position="27"/>
        <end position="63"/>
    </location>
</feature>
<dbReference type="GO" id="GO:0039648">
    <property type="term" value="P:symbiont-mediated perturbation of host ubiquitin-like protein modification"/>
    <property type="evidence" value="ECO:0007669"/>
    <property type="project" value="UniProtKB-UniRule"/>
</dbReference>
<keyword evidence="6 16" id="KW-0479">Metal-binding</keyword>
<comment type="similarity">
    <text evidence="1 16 17">Belongs to the papillomaviridae E6 protein family.</text>
</comment>
<proteinExistence type="inferred from homology"/>
<evidence type="ECO:0000256" key="16">
    <source>
        <dbReference type="HAMAP-Rule" id="MF_04006"/>
    </source>
</evidence>
<evidence type="ECO:0000256" key="3">
    <source>
        <dbReference type="ARBA" id="ARBA00022562"/>
    </source>
</evidence>
<dbReference type="GO" id="GO:0042025">
    <property type="term" value="C:host cell nucleus"/>
    <property type="evidence" value="ECO:0007669"/>
    <property type="project" value="UniProtKB-SubCell"/>
</dbReference>
<evidence type="ECO:0000256" key="7">
    <source>
        <dbReference type="ARBA" id="ARBA00022771"/>
    </source>
</evidence>
<evidence type="ECO:0000256" key="17">
    <source>
        <dbReference type="RuleBase" id="RU363123"/>
    </source>
</evidence>
<accession>A0A290WJL5</accession>
<keyword evidence="8 16" id="KW-0862">Zinc</keyword>
<dbReference type="GO" id="GO:0030430">
    <property type="term" value="C:host cell cytoplasm"/>
    <property type="evidence" value="ECO:0007669"/>
    <property type="project" value="UniProtKB-SubCell"/>
</dbReference>
<evidence type="ECO:0000256" key="12">
    <source>
        <dbReference type="ARBA" id="ARBA00023163"/>
    </source>
</evidence>
<evidence type="ECO:0000256" key="9">
    <source>
        <dbReference type="ARBA" id="ARBA00023015"/>
    </source>
</evidence>
<sequence>MADSYPVRLDDFCNRYSVSIFDLCLPCIFCKFNCNLQDLASFHLKRLSIVWRAGKPFICCSKCALLSAKYEFENYCTCVVKASLIEDLLHKSLHCITIRCVACYQLLDFSEKLDCCARDQEFCLVRGSWRGTCRNCTAK</sequence>
<evidence type="ECO:0000256" key="8">
    <source>
        <dbReference type="ARBA" id="ARBA00022833"/>
    </source>
</evidence>
<protein>
    <recommendedName>
        <fullName evidence="16 17">Protein E6</fullName>
    </recommendedName>
</protein>
<evidence type="ECO:0000256" key="1">
    <source>
        <dbReference type="ARBA" id="ARBA00006346"/>
    </source>
</evidence>
<evidence type="ECO:0000256" key="4">
    <source>
        <dbReference type="ARBA" id="ARBA00022581"/>
    </source>
</evidence>
<dbReference type="Gene3D" id="3.30.240.40">
    <property type="entry name" value="E6 early regulatory protein"/>
    <property type="match status" value="2"/>
</dbReference>
<keyword evidence="15 16" id="KW-1119">Modulation of host cell apoptosis by virus</keyword>
<comment type="subcellular location">
    <subcellularLocation>
        <location evidence="16 17">Host cytoplasm</location>
    </subcellularLocation>
    <subcellularLocation>
        <location evidence="16 17">Host nucleus</location>
    </subcellularLocation>
</comment>
<keyword evidence="7 16" id="KW-0863">Zinc-finger</keyword>
<keyword evidence="4 16" id="KW-0945">Host-virus interaction</keyword>
<dbReference type="GO" id="GO:0006351">
    <property type="term" value="P:DNA-templated transcription"/>
    <property type="evidence" value="ECO:0007669"/>
    <property type="project" value="UniProtKB-UniRule"/>
</dbReference>
<dbReference type="Pfam" id="PF00518">
    <property type="entry name" value="E6"/>
    <property type="match status" value="1"/>
</dbReference>
<evidence type="ECO:0000256" key="6">
    <source>
        <dbReference type="ARBA" id="ARBA00022723"/>
    </source>
</evidence>
<dbReference type="InterPro" id="IPR001334">
    <property type="entry name" value="E6"/>
</dbReference>
<evidence type="ECO:0000256" key="14">
    <source>
        <dbReference type="ARBA" id="ARBA00023280"/>
    </source>
</evidence>
<dbReference type="GO" id="GO:0052150">
    <property type="term" value="P:symbiont-mediated perturbation of host apoptosis"/>
    <property type="evidence" value="ECO:0007669"/>
    <property type="project" value="UniProtKB-KW"/>
</dbReference>
<evidence type="ECO:0000313" key="18">
    <source>
        <dbReference type="EMBL" id="ATD50849.1"/>
    </source>
</evidence>
<keyword evidence="5 16" id="KW-1090">Inhibition of host innate immune response by virus</keyword>
<dbReference type="SUPFAM" id="SSF161229">
    <property type="entry name" value="E6 C-terminal domain-like"/>
    <property type="match status" value="2"/>
</dbReference>
<gene>
    <name evidence="16" type="primary">E6</name>
</gene>
<comment type="subunit">
    <text evidence="16">Forms homodimers. Interacts with ubiquitin-protein ligase UBE3A/E6-AP; this interaction stimulates UBE3A ubiquitin activity. Interacts with host BAK1.</text>
</comment>
<keyword evidence="3 16" id="KW-1048">Host nucleus</keyword>
<comment type="function">
    <text evidence="16">Plays a major role in the induction and maintenance of cellular transformation. E6 associates with host UBE3A/E6-AP ubiquitin-protein ligase and modulates its activity. Protects host keratinocytes from apoptosis by mediating the degradation of host BAK1. May also inhibit host immune response.</text>
</comment>
<keyword evidence="14 16" id="KW-0899">Viral immunoevasion</keyword>
<feature type="zinc finger region" evidence="16">
    <location>
        <begin position="100"/>
        <end position="136"/>
    </location>
</feature>
<dbReference type="GO" id="GO:0052170">
    <property type="term" value="P:symbiont-mediated suppression of host innate immune response"/>
    <property type="evidence" value="ECO:0007669"/>
    <property type="project" value="UniProtKB-KW"/>
</dbReference>
<evidence type="ECO:0000256" key="13">
    <source>
        <dbReference type="ARBA" id="ARBA00023200"/>
    </source>
</evidence>
<name>A0A290WJL5_9PAPI</name>
<keyword evidence="10 16" id="KW-0238">DNA-binding</keyword>
<keyword evidence="2 16" id="KW-0244">Early protein</keyword>
<evidence type="ECO:0000256" key="10">
    <source>
        <dbReference type="ARBA" id="ARBA00023125"/>
    </source>
</evidence>
<keyword evidence="9 16" id="KW-0805">Transcription regulation</keyword>
<evidence type="ECO:0000256" key="11">
    <source>
        <dbReference type="ARBA" id="ARBA00023159"/>
    </source>
</evidence>
<dbReference type="EMBL" id="MF176072">
    <property type="protein sequence ID" value="ATD50849.1"/>
    <property type="molecule type" value="Genomic_DNA"/>
</dbReference>
<evidence type="ECO:0000256" key="15">
    <source>
        <dbReference type="ARBA" id="ARBA00023323"/>
    </source>
</evidence>
<dbReference type="HAMAP" id="MF_04006">
    <property type="entry name" value="HPV_E6"/>
    <property type="match status" value="1"/>
</dbReference>
<comment type="caution">
    <text evidence="16">Lacks conserved residue(s) required for the propagation of feature annotation.</text>
</comment>